<feature type="region of interest" description="Disordered" evidence="1">
    <location>
        <begin position="1"/>
        <end position="41"/>
    </location>
</feature>
<reference evidence="2 3" key="1">
    <citation type="journal article" date="2014" name="Nat. Genet.">
        <title>Genome and transcriptome of the porcine whipworm Trichuris suis.</title>
        <authorList>
            <person name="Jex A.R."/>
            <person name="Nejsum P."/>
            <person name="Schwarz E.M."/>
            <person name="Hu L."/>
            <person name="Young N.D."/>
            <person name="Hall R.S."/>
            <person name="Korhonen P.K."/>
            <person name="Liao S."/>
            <person name="Thamsborg S."/>
            <person name="Xia J."/>
            <person name="Xu P."/>
            <person name="Wang S."/>
            <person name="Scheerlinck J.P."/>
            <person name="Hofmann A."/>
            <person name="Sternberg P.W."/>
            <person name="Wang J."/>
            <person name="Gasser R.B."/>
        </authorList>
    </citation>
    <scope>NUCLEOTIDE SEQUENCE [LARGE SCALE GENOMIC DNA]</scope>
    <source>
        <strain evidence="2">DCEP-RM93M</strain>
    </source>
</reference>
<evidence type="ECO:0000313" key="2">
    <source>
        <dbReference type="EMBL" id="KFD47336.1"/>
    </source>
</evidence>
<keyword evidence="3" id="KW-1185">Reference proteome</keyword>
<evidence type="ECO:0000313" key="3">
    <source>
        <dbReference type="Proteomes" id="UP000030764"/>
    </source>
</evidence>
<organism evidence="2 3">
    <name type="scientific">Trichuris suis</name>
    <name type="common">pig whipworm</name>
    <dbReference type="NCBI Taxonomy" id="68888"/>
    <lineage>
        <taxon>Eukaryota</taxon>
        <taxon>Metazoa</taxon>
        <taxon>Ecdysozoa</taxon>
        <taxon>Nematoda</taxon>
        <taxon>Enoplea</taxon>
        <taxon>Dorylaimia</taxon>
        <taxon>Trichinellida</taxon>
        <taxon>Trichuridae</taxon>
        <taxon>Trichuris</taxon>
    </lineage>
</organism>
<protein>
    <submittedName>
        <fullName evidence="2">Uncharacterized protein</fullName>
    </submittedName>
</protein>
<feature type="compositionally biased region" description="Basic residues" evidence="1">
    <location>
        <begin position="1"/>
        <end position="10"/>
    </location>
</feature>
<proteinExistence type="predicted"/>
<dbReference type="AlphaFoldDB" id="A0A085LQU0"/>
<evidence type="ECO:0000256" key="1">
    <source>
        <dbReference type="SAM" id="MobiDB-lite"/>
    </source>
</evidence>
<gene>
    <name evidence="2" type="ORF">M513_11794</name>
</gene>
<dbReference type="EMBL" id="KL363331">
    <property type="protein sequence ID" value="KFD47336.1"/>
    <property type="molecule type" value="Genomic_DNA"/>
</dbReference>
<name>A0A085LQU0_9BILA</name>
<dbReference type="Proteomes" id="UP000030764">
    <property type="component" value="Unassembled WGS sequence"/>
</dbReference>
<accession>A0A085LQU0</accession>
<feature type="region of interest" description="Disordered" evidence="1">
    <location>
        <begin position="140"/>
        <end position="166"/>
    </location>
</feature>
<feature type="region of interest" description="Disordered" evidence="1">
    <location>
        <begin position="90"/>
        <end position="123"/>
    </location>
</feature>
<sequence>MQRQLRKNRRPRPDSISTSCRVCRPNHESTGCPPRDNEANRIRERVGNPTLSDNDNEMLPLHIGSAAPWIGNLIDPSKFSLHAHPILRRANRTTRTRKEGTADSSEPMEETRSPTASKLHAQPAVTANNICQSVSKESLLAPQLNDHNEKRRLQLGQVELMRRRSP</sequence>